<keyword evidence="1" id="KW-1185">Reference proteome</keyword>
<reference evidence="2" key="1">
    <citation type="submission" date="2016-11" db="UniProtKB">
        <authorList>
            <consortium name="WormBaseParasite"/>
        </authorList>
    </citation>
    <scope>IDENTIFICATION</scope>
</reference>
<organism evidence="1 2">
    <name type="scientific">Heterorhabditis bacteriophora</name>
    <name type="common">Entomopathogenic nematode worm</name>
    <dbReference type="NCBI Taxonomy" id="37862"/>
    <lineage>
        <taxon>Eukaryota</taxon>
        <taxon>Metazoa</taxon>
        <taxon>Ecdysozoa</taxon>
        <taxon>Nematoda</taxon>
        <taxon>Chromadorea</taxon>
        <taxon>Rhabditida</taxon>
        <taxon>Rhabditina</taxon>
        <taxon>Rhabditomorpha</taxon>
        <taxon>Strongyloidea</taxon>
        <taxon>Heterorhabditidae</taxon>
        <taxon>Heterorhabditis</taxon>
    </lineage>
</organism>
<protein>
    <submittedName>
        <fullName evidence="2">PAM2 domain-containing protein</fullName>
    </submittedName>
</protein>
<evidence type="ECO:0000313" key="1">
    <source>
        <dbReference type="Proteomes" id="UP000095283"/>
    </source>
</evidence>
<dbReference type="AlphaFoldDB" id="A0A1I7XV38"/>
<accession>A0A1I7XV38</accession>
<evidence type="ECO:0000313" key="2">
    <source>
        <dbReference type="WBParaSite" id="Hba_21353"/>
    </source>
</evidence>
<sequence length="164" mass="16820">MFHSQQPLFGTSVAPSILCGPPPPPSKLLRGVPGVVPVSPPSVPSFFSPPPIPPQFRNASMMVPPGSLFPSSVPSRTHVPPFVQSPMAAYNIQKSTALSSLYSAVTMAPPPPAPVPLNLPSTTSASSTLPGQPLTFQADADQMPSVVSGYLPENHGAAGFGAGD</sequence>
<name>A0A1I7XV38_HETBA</name>
<dbReference type="Proteomes" id="UP000095283">
    <property type="component" value="Unplaced"/>
</dbReference>
<proteinExistence type="predicted"/>
<dbReference type="WBParaSite" id="Hba_21353">
    <property type="protein sequence ID" value="Hba_21353"/>
    <property type="gene ID" value="Hba_21353"/>
</dbReference>